<gene>
    <name evidence="3" type="primary">ATK4</name>
    <name evidence="3" type="ORF">MA16_Dca023824</name>
</gene>
<feature type="compositionally biased region" description="Low complexity" evidence="1">
    <location>
        <begin position="680"/>
        <end position="694"/>
    </location>
</feature>
<dbReference type="Gene3D" id="1.10.418.10">
    <property type="entry name" value="Calponin-like domain"/>
    <property type="match status" value="1"/>
</dbReference>
<reference evidence="3 4" key="2">
    <citation type="journal article" date="2017" name="Nature">
        <title>The Apostasia genome and the evolution of orchids.</title>
        <authorList>
            <person name="Zhang G.Q."/>
            <person name="Liu K.W."/>
            <person name="Li Z."/>
            <person name="Lohaus R."/>
            <person name="Hsiao Y.Y."/>
            <person name="Niu S.C."/>
            <person name="Wang J.Y."/>
            <person name="Lin Y.C."/>
            <person name="Xu Q."/>
            <person name="Chen L.J."/>
            <person name="Yoshida K."/>
            <person name="Fujiwara S."/>
            <person name="Wang Z.W."/>
            <person name="Zhang Y.Q."/>
            <person name="Mitsuda N."/>
            <person name="Wang M."/>
            <person name="Liu G.H."/>
            <person name="Pecoraro L."/>
            <person name="Huang H.X."/>
            <person name="Xiao X.J."/>
            <person name="Lin M."/>
            <person name="Wu X.Y."/>
            <person name="Wu W.L."/>
            <person name="Chen Y.Y."/>
            <person name="Chang S.B."/>
            <person name="Sakamoto S."/>
            <person name="Ohme-Takagi M."/>
            <person name="Yagi M."/>
            <person name="Zeng S.J."/>
            <person name="Shen C.Y."/>
            <person name="Yeh C.M."/>
            <person name="Luo Y.B."/>
            <person name="Tsai W.C."/>
            <person name="Van de Peer Y."/>
            <person name="Liu Z.J."/>
        </authorList>
    </citation>
    <scope>NUCLEOTIDE SEQUENCE [LARGE SCALE GENOMIC DNA]</scope>
    <source>
        <tissue evidence="3">The whole plant</tissue>
    </source>
</reference>
<dbReference type="CDD" id="cd21203">
    <property type="entry name" value="CH_AtKIN14-like"/>
    <property type="match status" value="1"/>
</dbReference>
<feature type="region of interest" description="Disordered" evidence="1">
    <location>
        <begin position="677"/>
        <end position="738"/>
    </location>
</feature>
<organism evidence="3 4">
    <name type="scientific">Dendrobium catenatum</name>
    <dbReference type="NCBI Taxonomy" id="906689"/>
    <lineage>
        <taxon>Eukaryota</taxon>
        <taxon>Viridiplantae</taxon>
        <taxon>Streptophyta</taxon>
        <taxon>Embryophyta</taxon>
        <taxon>Tracheophyta</taxon>
        <taxon>Spermatophyta</taxon>
        <taxon>Magnoliopsida</taxon>
        <taxon>Liliopsida</taxon>
        <taxon>Asparagales</taxon>
        <taxon>Orchidaceae</taxon>
        <taxon>Epidendroideae</taxon>
        <taxon>Malaxideae</taxon>
        <taxon>Dendrobiinae</taxon>
        <taxon>Dendrobium</taxon>
    </lineage>
</organism>
<dbReference type="SUPFAM" id="SSF47576">
    <property type="entry name" value="Calponin-homology domain, CH-domain"/>
    <property type="match status" value="1"/>
</dbReference>
<dbReference type="InterPro" id="IPR001715">
    <property type="entry name" value="CH_dom"/>
</dbReference>
<reference evidence="3 4" key="1">
    <citation type="journal article" date="2016" name="Sci. Rep.">
        <title>The Dendrobium catenatum Lindl. genome sequence provides insights into polysaccharide synthase, floral development and adaptive evolution.</title>
        <authorList>
            <person name="Zhang G.Q."/>
            <person name="Xu Q."/>
            <person name="Bian C."/>
            <person name="Tsai W.C."/>
            <person name="Yeh C.M."/>
            <person name="Liu K.W."/>
            <person name="Yoshida K."/>
            <person name="Zhang L.S."/>
            <person name="Chang S.B."/>
            <person name="Chen F."/>
            <person name="Shi Y."/>
            <person name="Su Y.Y."/>
            <person name="Zhang Y.Q."/>
            <person name="Chen L.J."/>
            <person name="Yin Y."/>
            <person name="Lin M."/>
            <person name="Huang H."/>
            <person name="Deng H."/>
            <person name="Wang Z.W."/>
            <person name="Zhu S.L."/>
            <person name="Zhao X."/>
            <person name="Deng C."/>
            <person name="Niu S.C."/>
            <person name="Huang J."/>
            <person name="Wang M."/>
            <person name="Liu G.H."/>
            <person name="Yang H.J."/>
            <person name="Xiao X.J."/>
            <person name="Hsiao Y.Y."/>
            <person name="Wu W.L."/>
            <person name="Chen Y.Y."/>
            <person name="Mitsuda N."/>
            <person name="Ohme-Takagi M."/>
            <person name="Luo Y.B."/>
            <person name="Van de Peer Y."/>
            <person name="Liu Z.J."/>
        </authorList>
    </citation>
    <scope>NUCLEOTIDE SEQUENCE [LARGE SCALE GENOMIC DNA]</scope>
    <source>
        <tissue evidence="3">The whole plant</tissue>
    </source>
</reference>
<accession>A0A2I0WJJ2</accession>
<dbReference type="PROSITE" id="PS50021">
    <property type="entry name" value="CH"/>
    <property type="match status" value="1"/>
</dbReference>
<evidence type="ECO:0000313" key="4">
    <source>
        <dbReference type="Proteomes" id="UP000233837"/>
    </source>
</evidence>
<feature type="domain" description="Calponin-homology (CH)" evidence="2">
    <location>
        <begin position="404"/>
        <end position="527"/>
    </location>
</feature>
<dbReference type="FunFam" id="1.10.418.10:FF:000073">
    <property type="entry name" value="Kinesin-like protein KIN-14L"/>
    <property type="match status" value="1"/>
</dbReference>
<proteinExistence type="predicted"/>
<dbReference type="STRING" id="906689.A0A2I0WJJ2"/>
<dbReference type="Proteomes" id="UP000233837">
    <property type="component" value="Unassembled WGS sequence"/>
</dbReference>
<keyword evidence="4" id="KW-1185">Reference proteome</keyword>
<evidence type="ECO:0000256" key="1">
    <source>
        <dbReference type="SAM" id="MobiDB-lite"/>
    </source>
</evidence>
<dbReference type="AlphaFoldDB" id="A0A2I0WJJ2"/>
<dbReference type="InterPro" id="IPR036872">
    <property type="entry name" value="CH_dom_sf"/>
</dbReference>
<dbReference type="SMART" id="SM00033">
    <property type="entry name" value="CH"/>
    <property type="match status" value="1"/>
</dbReference>
<name>A0A2I0WJJ2_9ASPA</name>
<dbReference type="Pfam" id="PF00307">
    <property type="entry name" value="CH"/>
    <property type="match status" value="1"/>
</dbReference>
<sequence length="782" mass="86086">MNSSEKCAKETSDDLEAKRRSTGDESRHFLILLHFAVKNENFGWRCWNEIDAVENVVIEGNIVFVSSNRLGLFKPFAGNEVEVARIIGPPSGISDVGSPAIPVVLIVADGGSPVALVAPIVVLVPPNQAVNDIEVTLSISRSIVPSSGNFVEGGVVFDVPHSGEVVEASGSIPCLLNLVTSHIVSPYSNIVVSDGEAKFSDEDVSFDPGNRDCVPSEGGFFTLNCCEDANASILKGEDYMVGKGGMVNVPISVISNVSLLPHLSCSVRDYEIMHVDWLNVEFSLTDGEEFDENSLDWRENVDLSILQIIDDDLSLKNRSSRTIWIVLGRSVEILLQNLPSFAPGDFLYTSSRPIWTSSRPIGTVENIGMRIVLGTVQDDPKWSDRPGTIWRSAGPCLHLEPPHMKWRFQAATWLEKMVGPLGLPSQQPSEQEFVSCLKNGLVLCNAINKIQPGAVPKVVTNQSLGLTWENQTLPAYQYFENIRNFLDAVDELKIPSFEASDIERDTVEAGSVGKIVDCILGLKAYHDWKQFSRGSGAWKYVKSPMVSHAKVGIHSKMPALSSSVRYLDMSAKSEKLQPMKLDDDQRTGAKVDSLVQAMTDILCNSKENIDQNIFDSWQQGTVDPVKLFNRIISSCLQEQQNCSFCQGKTSCNHWQLMESQKTELKIIFSLKFPPHNLSTQQSSRQPAASRQPQAHQLPVNSLPASPWLHPTGHSPSRPVQSHPPPYGSNLTSKQPSVSLQPPSLPFPCRWTLFCPSREFLFPRSPSPCNSLTAGQSKLCPKP</sequence>
<protein>
    <submittedName>
        <fullName evidence="3">Kinesin-4</fullName>
    </submittedName>
</protein>
<evidence type="ECO:0000259" key="2">
    <source>
        <dbReference type="PROSITE" id="PS50021"/>
    </source>
</evidence>
<evidence type="ECO:0000313" key="3">
    <source>
        <dbReference type="EMBL" id="PKU75827.1"/>
    </source>
</evidence>
<dbReference type="EMBL" id="KZ502566">
    <property type="protein sequence ID" value="PKU75827.1"/>
    <property type="molecule type" value="Genomic_DNA"/>
</dbReference>